<dbReference type="AlphaFoldDB" id="A2F7R2"/>
<dbReference type="RefSeq" id="XP_001311969.1">
    <property type="nucleotide sequence ID" value="XM_001311968.1"/>
</dbReference>
<evidence type="ECO:0000313" key="2">
    <source>
        <dbReference type="EMBL" id="EAX99039.1"/>
    </source>
</evidence>
<evidence type="ECO:0000313" key="3">
    <source>
        <dbReference type="Proteomes" id="UP000001542"/>
    </source>
</evidence>
<accession>A2F7R2</accession>
<dbReference type="VEuPathDB" id="TrichDB:TVAG_433670"/>
<organism evidence="2 3">
    <name type="scientific">Trichomonas vaginalis (strain ATCC PRA-98 / G3)</name>
    <dbReference type="NCBI Taxonomy" id="412133"/>
    <lineage>
        <taxon>Eukaryota</taxon>
        <taxon>Metamonada</taxon>
        <taxon>Parabasalia</taxon>
        <taxon>Trichomonadida</taxon>
        <taxon>Trichomonadidae</taxon>
        <taxon>Trichomonas</taxon>
    </lineage>
</organism>
<dbReference type="VEuPathDB" id="TrichDB:TVAGG3_0248260"/>
<gene>
    <name evidence="2" type="ORF">TVAG_433670</name>
</gene>
<sequence>MAEDIEGAENAQGANGQDEVGEVQASHWYEKYKNLPVIDFTRYDANSWVRLDEANITDLPLLNNRSINDMVEPFCKEFDQIPQSEIFTNVTPLVADFGAYLTQAMIQKLAYPVVCYFPPCIPRLHPSIPSLTILLARILHTTSDPKKFIYFMTIALFQKVWTTKSCLINNYLLSICRCTIEDKGSYWAYIDRDRHFCLYETTSKGCHEVKSIMIQKAYSSTDKTTINILDLNQKNVCQFKPIEKDQIQLWDLIYSRQKVPFPFYLLSGDEFFPEILYRSYYTYITANDSVFVQALLKSTILDPKVWEGVVRCHIHANKMVFLAESVFAFTFNDSFELANDSFELPTHLLLFARALGKIYFQQYFDDFFNKVSAIVDFHDDLDLSDITLVDVKLTEKILFNVMKYIMQGAVYVPKEWRIILSTLRMYLNTRYNSQALTFLGLSAFFGRGIIVPFFQENVKFTKAVSVQHPGNFPVFGYLLSVPFCLNIYSGTTDRFKDYNRRLENHFFPRWWAFLNNLADFEEDFTFSPPDNKSISYALDKIIRPTMNETFAALVKDTIVSLVDPNIRAASVPGWNLAVIVSRFFVHCYDPCEKVTKKKKAVVKTKPVKLPALPMFKGGSGGGGMRGMPIAPHVNFNEGNSFEGTGDFNMNSFFIPRSIPTPNMTMSLPDLPPAAKFNPIIYKDDDLPPTTGSDEDNLTITPKELQNKMKKKEKKGLDAKNIVNNMDMRSAGFQQPVQPPPSPKKNSNHLPPPPKKALADNDDDDTDDDMKLFLKTIGSDDEGTNTRTQKKHGKMVPVDPSKVKQGENQPKLYKKVKK</sequence>
<dbReference type="SMR" id="A2F7R2"/>
<name>A2F7R2_TRIV3</name>
<protein>
    <submittedName>
        <fullName evidence="2">Uncharacterized protein</fullName>
    </submittedName>
</protein>
<keyword evidence="3" id="KW-1185">Reference proteome</keyword>
<dbReference type="KEGG" id="tva:4756844"/>
<reference evidence="2" key="2">
    <citation type="journal article" date="2007" name="Science">
        <title>Draft genome sequence of the sexually transmitted pathogen Trichomonas vaginalis.</title>
        <authorList>
            <person name="Carlton J.M."/>
            <person name="Hirt R.P."/>
            <person name="Silva J.C."/>
            <person name="Delcher A.L."/>
            <person name="Schatz M."/>
            <person name="Zhao Q."/>
            <person name="Wortman J.R."/>
            <person name="Bidwell S.L."/>
            <person name="Alsmark U.C.M."/>
            <person name="Besteiro S."/>
            <person name="Sicheritz-Ponten T."/>
            <person name="Noel C.J."/>
            <person name="Dacks J.B."/>
            <person name="Foster P.G."/>
            <person name="Simillion C."/>
            <person name="Van de Peer Y."/>
            <person name="Miranda-Saavedra D."/>
            <person name="Barton G.J."/>
            <person name="Westrop G.D."/>
            <person name="Mueller S."/>
            <person name="Dessi D."/>
            <person name="Fiori P.L."/>
            <person name="Ren Q."/>
            <person name="Paulsen I."/>
            <person name="Zhang H."/>
            <person name="Bastida-Corcuera F.D."/>
            <person name="Simoes-Barbosa A."/>
            <person name="Brown M.T."/>
            <person name="Hayes R.D."/>
            <person name="Mukherjee M."/>
            <person name="Okumura C.Y."/>
            <person name="Schneider R."/>
            <person name="Smith A.J."/>
            <person name="Vanacova S."/>
            <person name="Villalvazo M."/>
            <person name="Haas B.J."/>
            <person name="Pertea M."/>
            <person name="Feldblyum T.V."/>
            <person name="Utterback T.R."/>
            <person name="Shu C.L."/>
            <person name="Osoegawa K."/>
            <person name="de Jong P.J."/>
            <person name="Hrdy I."/>
            <person name="Horvathova L."/>
            <person name="Zubacova Z."/>
            <person name="Dolezal P."/>
            <person name="Malik S.B."/>
            <person name="Logsdon J.M. Jr."/>
            <person name="Henze K."/>
            <person name="Gupta A."/>
            <person name="Wang C.C."/>
            <person name="Dunne R.L."/>
            <person name="Upcroft J.A."/>
            <person name="Upcroft P."/>
            <person name="White O."/>
            <person name="Salzberg S.L."/>
            <person name="Tang P."/>
            <person name="Chiu C.-H."/>
            <person name="Lee Y.-S."/>
            <person name="Embley T.M."/>
            <person name="Coombs G.H."/>
            <person name="Mottram J.C."/>
            <person name="Tachezy J."/>
            <person name="Fraser-Liggett C.M."/>
            <person name="Johnson P.J."/>
        </authorList>
    </citation>
    <scope>NUCLEOTIDE SEQUENCE [LARGE SCALE GENOMIC DNA]</scope>
    <source>
        <strain evidence="2">G3</strain>
    </source>
</reference>
<dbReference type="InParanoid" id="A2F7R2"/>
<feature type="region of interest" description="Disordered" evidence="1">
    <location>
        <begin position="730"/>
        <end position="817"/>
    </location>
</feature>
<feature type="region of interest" description="Disordered" evidence="1">
    <location>
        <begin position="682"/>
        <end position="718"/>
    </location>
</feature>
<dbReference type="EMBL" id="DS113652">
    <property type="protein sequence ID" value="EAX99039.1"/>
    <property type="molecule type" value="Genomic_DNA"/>
</dbReference>
<proteinExistence type="predicted"/>
<dbReference type="Proteomes" id="UP000001542">
    <property type="component" value="Unassembled WGS sequence"/>
</dbReference>
<reference evidence="2" key="1">
    <citation type="submission" date="2006-10" db="EMBL/GenBank/DDBJ databases">
        <authorList>
            <person name="Amadeo P."/>
            <person name="Zhao Q."/>
            <person name="Wortman J."/>
            <person name="Fraser-Liggett C."/>
            <person name="Carlton J."/>
        </authorList>
    </citation>
    <scope>NUCLEOTIDE SEQUENCE</scope>
    <source>
        <strain evidence="2">G3</strain>
    </source>
</reference>
<evidence type="ECO:0000256" key="1">
    <source>
        <dbReference type="SAM" id="MobiDB-lite"/>
    </source>
</evidence>